<gene>
    <name evidence="1" type="ORF">PENTCL1PPCAC_24398</name>
</gene>
<reference evidence="1" key="1">
    <citation type="submission" date="2023-10" db="EMBL/GenBank/DDBJ databases">
        <title>Genome assembly of Pristionchus species.</title>
        <authorList>
            <person name="Yoshida K."/>
            <person name="Sommer R.J."/>
        </authorList>
    </citation>
    <scope>NUCLEOTIDE SEQUENCE</scope>
    <source>
        <strain evidence="1">RS0144</strain>
    </source>
</reference>
<dbReference type="Proteomes" id="UP001432027">
    <property type="component" value="Unassembled WGS sequence"/>
</dbReference>
<keyword evidence="2" id="KW-1185">Reference proteome</keyword>
<sequence>MEKEEASAKAAEETGKKSGFAGFFKKVTEIDNCLRYILNNVPHQFARQKLETRLHIHLFNGLQSYFNSNSRDVVSGNASILSTRSRSFVSLIGERSCSWGESLL</sequence>
<proteinExistence type="predicted"/>
<protein>
    <submittedName>
        <fullName evidence="1">Uncharacterized protein</fullName>
    </submittedName>
</protein>
<comment type="caution">
    <text evidence="1">The sequence shown here is derived from an EMBL/GenBank/DDBJ whole genome shotgun (WGS) entry which is preliminary data.</text>
</comment>
<accession>A0AAV5U5V6</accession>
<name>A0AAV5U5V6_9BILA</name>
<dbReference type="AlphaFoldDB" id="A0AAV5U5V6"/>
<organism evidence="1 2">
    <name type="scientific">Pristionchus entomophagus</name>
    <dbReference type="NCBI Taxonomy" id="358040"/>
    <lineage>
        <taxon>Eukaryota</taxon>
        <taxon>Metazoa</taxon>
        <taxon>Ecdysozoa</taxon>
        <taxon>Nematoda</taxon>
        <taxon>Chromadorea</taxon>
        <taxon>Rhabditida</taxon>
        <taxon>Rhabditina</taxon>
        <taxon>Diplogasteromorpha</taxon>
        <taxon>Diplogasteroidea</taxon>
        <taxon>Neodiplogasteridae</taxon>
        <taxon>Pristionchus</taxon>
    </lineage>
</organism>
<dbReference type="EMBL" id="BTSX01000005">
    <property type="protein sequence ID" value="GMT02224.1"/>
    <property type="molecule type" value="Genomic_DNA"/>
</dbReference>
<evidence type="ECO:0000313" key="2">
    <source>
        <dbReference type="Proteomes" id="UP001432027"/>
    </source>
</evidence>
<evidence type="ECO:0000313" key="1">
    <source>
        <dbReference type="EMBL" id="GMT02224.1"/>
    </source>
</evidence>